<feature type="domain" description="EGF-like" evidence="9">
    <location>
        <begin position="806"/>
        <end position="844"/>
    </location>
</feature>
<dbReference type="PROSITE" id="PS00010">
    <property type="entry name" value="ASX_HYDROXYL"/>
    <property type="match status" value="1"/>
</dbReference>
<dbReference type="InterPro" id="IPR050778">
    <property type="entry name" value="Cueball_EGF_LRP_Nidogen"/>
</dbReference>
<dbReference type="InterPro" id="IPR001881">
    <property type="entry name" value="EGF-like_Ca-bd_dom"/>
</dbReference>
<evidence type="ECO:0000256" key="8">
    <source>
        <dbReference type="SAM" id="Phobius"/>
    </source>
</evidence>
<dbReference type="Pfam" id="PF16472">
    <property type="entry name" value="DUF5050"/>
    <property type="match status" value="1"/>
</dbReference>
<dbReference type="PROSITE" id="PS50026">
    <property type="entry name" value="EGF_3"/>
    <property type="match status" value="2"/>
</dbReference>
<accession>A0ABM0LUV3</accession>
<feature type="repeat" description="LDL-receptor class B" evidence="6">
    <location>
        <begin position="344"/>
        <end position="387"/>
    </location>
</feature>
<keyword evidence="2" id="KW-0732">Signal</keyword>
<dbReference type="CDD" id="cd00054">
    <property type="entry name" value="EGF_CA"/>
    <property type="match status" value="3"/>
</dbReference>
<dbReference type="Pfam" id="PF14670">
    <property type="entry name" value="FXa_inhibition"/>
    <property type="match status" value="1"/>
</dbReference>
<proteinExistence type="predicted"/>
<keyword evidence="10" id="KW-1185">Reference proteome</keyword>
<feature type="repeat" description="LDL-receptor class B" evidence="6">
    <location>
        <begin position="258"/>
        <end position="300"/>
    </location>
</feature>
<dbReference type="SMART" id="SM00179">
    <property type="entry name" value="EGF_CA"/>
    <property type="match status" value="3"/>
</dbReference>
<dbReference type="SMART" id="SM00181">
    <property type="entry name" value="EGF"/>
    <property type="match status" value="4"/>
</dbReference>
<gene>
    <name evidence="11" type="primary">LOC102800861</name>
</gene>
<evidence type="ECO:0000256" key="3">
    <source>
        <dbReference type="ARBA" id="ARBA00022737"/>
    </source>
</evidence>
<keyword evidence="1 5" id="KW-0245">EGF-like domain</keyword>
<dbReference type="SUPFAM" id="SSF57184">
    <property type="entry name" value="Growth factor receptor domain"/>
    <property type="match status" value="1"/>
</dbReference>
<evidence type="ECO:0000256" key="6">
    <source>
        <dbReference type="PROSITE-ProRule" id="PRU00461"/>
    </source>
</evidence>
<feature type="transmembrane region" description="Helical" evidence="8">
    <location>
        <begin position="924"/>
        <end position="947"/>
    </location>
</feature>
<dbReference type="Proteomes" id="UP000694865">
    <property type="component" value="Unplaced"/>
</dbReference>
<keyword evidence="8" id="KW-0812">Transmembrane</keyword>
<keyword evidence="8" id="KW-1133">Transmembrane helix</keyword>
<evidence type="ECO:0000313" key="11">
    <source>
        <dbReference type="RefSeq" id="XP_006811544.1"/>
    </source>
</evidence>
<dbReference type="GeneID" id="102800861"/>
<dbReference type="PROSITE" id="PS00022">
    <property type="entry name" value="EGF_1"/>
    <property type="match status" value="1"/>
</dbReference>
<dbReference type="SUPFAM" id="SSF57196">
    <property type="entry name" value="EGF/Laminin"/>
    <property type="match status" value="3"/>
</dbReference>
<feature type="transmembrane region" description="Helical" evidence="8">
    <location>
        <begin position="36"/>
        <end position="57"/>
    </location>
</feature>
<evidence type="ECO:0000259" key="9">
    <source>
        <dbReference type="PROSITE" id="PS50026"/>
    </source>
</evidence>
<evidence type="ECO:0000256" key="2">
    <source>
        <dbReference type="ARBA" id="ARBA00022729"/>
    </source>
</evidence>
<keyword evidence="8" id="KW-0472">Membrane</keyword>
<name>A0ABM0LUV3_SACKO</name>
<dbReference type="PANTHER" id="PTHR46513">
    <property type="entry name" value="VITELLOGENIN RECEPTOR-LIKE PROTEIN-RELATED-RELATED"/>
    <property type="match status" value="1"/>
</dbReference>
<dbReference type="Pfam" id="PF24684">
    <property type="entry name" value="Vgb_lyase"/>
    <property type="match status" value="1"/>
</dbReference>
<evidence type="ECO:0000256" key="1">
    <source>
        <dbReference type="ARBA" id="ARBA00022536"/>
    </source>
</evidence>
<feature type="disulfide bond" evidence="5">
    <location>
        <begin position="895"/>
        <end position="904"/>
    </location>
</feature>
<evidence type="ECO:0000313" key="10">
    <source>
        <dbReference type="Proteomes" id="UP000694865"/>
    </source>
</evidence>
<dbReference type="SMART" id="SM00135">
    <property type="entry name" value="LY"/>
    <property type="match status" value="10"/>
</dbReference>
<dbReference type="Pfam" id="PF12947">
    <property type="entry name" value="EGF_3"/>
    <property type="match status" value="1"/>
</dbReference>
<sequence length="1138" mass="127145">MVCSASITSWHGNTTVALGDQRSLRKTDTYPSTNDLLLQLLLAADVALVGVFTYIGIKLLTSWGQFFNRSRCLFRLKVNDLKTCGNVFPVQGICGVYEGICGVYESICGVYEGICGVYEGICGVYEGICGVYEDLDLVALIIVLTSSFTRCQMVCPSGYTVSSWHGNGCVDTDECHEGGLGQCSQMCTNTQGSFRCSCYHGYSIDNDGWTCHADGPPFYLIFSQGTEIFKLQPEGIDHRSLLQELGNAVAIDYHYQYNSIFWVDTTENILYKASLEGTHRQAMLKLGDTTVVGLAVDWIHDYLYWTDAENNNVEMSALDGSHRQTVVHLSALTPRSIAVNPIDGWLYWTSWGASSRIIRSRLDGSDITPLVFSSIIQPNGLTLDFVDERLYWVDNGTRTLESCHWNGTDRRLILHTAEHQPFAVTTFLSHIYWTDWNSNSLTRATKYNGEDIVGISTNHLISPPIDVKIVHPYRQPWSTPIDGDCNSTECSEPKPLPDRPFVVFSNKNDLRRMNFDGTDYRHILQNGMKNVLTLDYDPIGKMLYFADADFNKIERVSVDGSLRDLVIAHDLSVVEGLAVDWIHRKIYWTELGNSRISRSDLDGTNREVIISHNISKPRGIAVFPQLELFYWTDWGDQAKIEVSSLDGTQRSIIATSNVTWPNGITIDYHGNKVIWCDAKHNTIEEANLDGSERRIVTDFEITHPFAITQFNQHIWYTDWARPENVIFRVDQSTGLSRVRLQGSMSQPSGLQIIHPTVKKPTNIADINLCSILNGRCDHLCYHDSINKAICACRQGYRLQEDMRSCQIDECLAGIAECDVNAICIDTPTSYQCHCKSEYIGDGFSCSRVVEEALPTATGALSDDHHTACGADHDAYCYNGGTCSYSEVTNQYKCQCMSGFLGIRCQLDTQMFDSVKGREKFHKTLYISLGVALPVVIASIVITIVCCVKSRHKKHNPKRCNSCSGRITAPNSNGYYENRGPTERIPSTSSYKDVARSYYSRTPRQISERSRNTAGSRHHGMAINSISGSAAARLKNQRIVVPKPSKLSMPSLTKSSSKENGIDMNRDSYIGVNKRADTSNAIAISPISNATEADDYMDMSQGRKSSVYVNIELSSPAKKASQLRDPMALFNEKESQEFL</sequence>
<organism evidence="10 11">
    <name type="scientific">Saccoglossus kowalevskii</name>
    <name type="common">Acorn worm</name>
    <dbReference type="NCBI Taxonomy" id="10224"/>
    <lineage>
        <taxon>Eukaryota</taxon>
        <taxon>Metazoa</taxon>
        <taxon>Hemichordata</taxon>
        <taxon>Enteropneusta</taxon>
        <taxon>Harrimaniidae</taxon>
        <taxon>Saccoglossus</taxon>
    </lineage>
</organism>
<dbReference type="InterPro" id="IPR032485">
    <property type="entry name" value="LRP1-like_beta_prop"/>
</dbReference>
<dbReference type="PROSITE" id="PS51120">
    <property type="entry name" value="LDLRB"/>
    <property type="match status" value="8"/>
</dbReference>
<dbReference type="InterPro" id="IPR009030">
    <property type="entry name" value="Growth_fac_rcpt_cys_sf"/>
</dbReference>
<feature type="repeat" description="LDL-receptor class B" evidence="6">
    <location>
        <begin position="301"/>
        <end position="343"/>
    </location>
</feature>
<feature type="domain" description="EGF-like" evidence="9">
    <location>
        <begin position="864"/>
        <end position="905"/>
    </location>
</feature>
<feature type="repeat" description="LDL-receptor class B" evidence="6">
    <location>
        <begin position="671"/>
        <end position="713"/>
    </location>
</feature>
<keyword evidence="3" id="KW-0677">Repeat</keyword>
<dbReference type="PANTHER" id="PTHR46513:SF5">
    <property type="entry name" value="PRO-EPIDERMAL GROWTH FACTOR"/>
    <property type="match status" value="1"/>
</dbReference>
<feature type="repeat" description="LDL-receptor class B" evidence="6">
    <location>
        <begin position="541"/>
        <end position="583"/>
    </location>
</feature>
<dbReference type="SUPFAM" id="SSF63825">
    <property type="entry name" value="YWTD domain"/>
    <property type="match status" value="2"/>
</dbReference>
<dbReference type="PROSITE" id="PS01187">
    <property type="entry name" value="EGF_CA"/>
    <property type="match status" value="2"/>
</dbReference>
<evidence type="ECO:0000256" key="4">
    <source>
        <dbReference type="ARBA" id="ARBA00023157"/>
    </source>
</evidence>
<feature type="repeat" description="LDL-receptor class B" evidence="6">
    <location>
        <begin position="388"/>
        <end position="430"/>
    </location>
</feature>
<feature type="disulfide bond" evidence="5">
    <location>
        <begin position="876"/>
        <end position="893"/>
    </location>
</feature>
<protein>
    <submittedName>
        <fullName evidence="11">Low-density lipoprotein receptor-related protein 4-like</fullName>
    </submittedName>
</protein>
<keyword evidence="4 5" id="KW-1015">Disulfide bond</keyword>
<dbReference type="InterPro" id="IPR018097">
    <property type="entry name" value="EGF_Ca-bd_CS"/>
</dbReference>
<dbReference type="PROSITE" id="PS01186">
    <property type="entry name" value="EGF_2"/>
    <property type="match status" value="2"/>
</dbReference>
<comment type="caution">
    <text evidence="5">Lacks conserved residue(s) required for the propagation of feature annotation.</text>
</comment>
<evidence type="ECO:0000256" key="5">
    <source>
        <dbReference type="PROSITE-ProRule" id="PRU00076"/>
    </source>
</evidence>
<dbReference type="RefSeq" id="XP_006811544.1">
    <property type="nucleotide sequence ID" value="XM_006811481.1"/>
</dbReference>
<dbReference type="InterPro" id="IPR024731">
    <property type="entry name" value="NELL2-like_EGF"/>
</dbReference>
<dbReference type="InterPro" id="IPR000742">
    <property type="entry name" value="EGF"/>
</dbReference>
<dbReference type="InterPro" id="IPR011042">
    <property type="entry name" value="6-blade_b-propeller_TolB-like"/>
</dbReference>
<feature type="region of interest" description="Disordered" evidence="7">
    <location>
        <begin position="1041"/>
        <end position="1063"/>
    </location>
</feature>
<evidence type="ECO:0000256" key="7">
    <source>
        <dbReference type="SAM" id="MobiDB-lite"/>
    </source>
</evidence>
<dbReference type="Gene3D" id="2.120.10.30">
    <property type="entry name" value="TolB, C-terminal domain"/>
    <property type="match status" value="2"/>
</dbReference>
<dbReference type="InterPro" id="IPR000033">
    <property type="entry name" value="LDLR_classB_rpt"/>
</dbReference>
<feature type="repeat" description="LDL-receptor class B" evidence="6">
    <location>
        <begin position="627"/>
        <end position="670"/>
    </location>
</feature>
<feature type="repeat" description="LDL-receptor class B" evidence="6">
    <location>
        <begin position="584"/>
        <end position="626"/>
    </location>
</feature>
<reference evidence="11" key="1">
    <citation type="submission" date="2025-08" db="UniProtKB">
        <authorList>
            <consortium name="RefSeq"/>
        </authorList>
    </citation>
    <scope>IDENTIFICATION</scope>
    <source>
        <tissue evidence="11">Testes</tissue>
    </source>
</reference>
<dbReference type="InterPro" id="IPR000152">
    <property type="entry name" value="EGF-type_Asp/Asn_hydroxyl_site"/>
</dbReference>
<dbReference type="Gene3D" id="2.10.25.10">
    <property type="entry name" value="Laminin"/>
    <property type="match status" value="4"/>
</dbReference>